<accession>A0A8A1LJJ1</accession>
<reference evidence="1" key="1">
    <citation type="submission" date="2021-01" db="EMBL/GenBank/DDBJ databases">
        <title>Chromosome-level genome assembly of a human fungal pathogen reveals clustering of transcriptionally co-regulated genes.</title>
        <authorList>
            <person name="Voorhies M."/>
            <person name="Cohen S."/>
            <person name="Shea T.P."/>
            <person name="Petrus S."/>
            <person name="Munoz J.F."/>
            <person name="Poplawski S."/>
            <person name="Goldman W.E."/>
            <person name="Michael T."/>
            <person name="Cuomo C.A."/>
            <person name="Sil A."/>
            <person name="Beyhan S."/>
        </authorList>
    </citation>
    <scope>NUCLEOTIDE SEQUENCE</scope>
    <source>
        <strain evidence="1">H88</strain>
    </source>
</reference>
<dbReference type="AlphaFoldDB" id="A0A8A1LJJ1"/>
<dbReference type="Proteomes" id="UP000663419">
    <property type="component" value="Chromosome 3"/>
</dbReference>
<proteinExistence type="predicted"/>
<evidence type="ECO:0000313" key="1">
    <source>
        <dbReference type="EMBL" id="QSS53630.1"/>
    </source>
</evidence>
<organism evidence="1 2">
    <name type="scientific">Ajellomyces capsulatus (strain H88)</name>
    <name type="common">Darling's disease fungus</name>
    <name type="synonym">Histoplasma capsulatum</name>
    <dbReference type="NCBI Taxonomy" id="544711"/>
    <lineage>
        <taxon>Eukaryota</taxon>
        <taxon>Fungi</taxon>
        <taxon>Dikarya</taxon>
        <taxon>Ascomycota</taxon>
        <taxon>Pezizomycotina</taxon>
        <taxon>Eurotiomycetes</taxon>
        <taxon>Eurotiomycetidae</taxon>
        <taxon>Onygenales</taxon>
        <taxon>Ajellomycetaceae</taxon>
        <taxon>Histoplasma</taxon>
    </lineage>
</organism>
<dbReference type="VEuPathDB" id="FungiDB:I7I53_00942"/>
<gene>
    <name evidence="1" type="ORF">I7I53_00942</name>
</gene>
<sequence length="85" mass="9280">MCTRSTTFKQLAQPKVALFVSVPRFCSPSGTISNYSWVKISCEYLSLYCRSYSPKWRGKLGATGGPLHVVCPPGLASGVFGFEIL</sequence>
<dbReference type="EMBL" id="CP069104">
    <property type="protein sequence ID" value="QSS53630.1"/>
    <property type="molecule type" value="Genomic_DNA"/>
</dbReference>
<protein>
    <submittedName>
        <fullName evidence="1">Uncharacterized protein</fullName>
    </submittedName>
</protein>
<name>A0A8A1LJJ1_AJEC8</name>
<evidence type="ECO:0000313" key="2">
    <source>
        <dbReference type="Proteomes" id="UP000663419"/>
    </source>
</evidence>